<gene>
    <name evidence="1" type="ORF">J2T15_005793</name>
</gene>
<keyword evidence="2" id="KW-1185">Reference proteome</keyword>
<comment type="caution">
    <text evidence="1">The sequence shown here is derived from an EMBL/GenBank/DDBJ whole genome shotgun (WGS) entry which is preliminary data.</text>
</comment>
<organism evidence="1 2">
    <name type="scientific">Paenibacillus harenae</name>
    <dbReference type="NCBI Taxonomy" id="306543"/>
    <lineage>
        <taxon>Bacteria</taxon>
        <taxon>Bacillati</taxon>
        <taxon>Bacillota</taxon>
        <taxon>Bacilli</taxon>
        <taxon>Bacillales</taxon>
        <taxon>Paenibacillaceae</taxon>
        <taxon>Paenibacillus</taxon>
    </lineage>
</organism>
<proteinExistence type="predicted"/>
<evidence type="ECO:0000313" key="1">
    <source>
        <dbReference type="EMBL" id="MDQ0116317.1"/>
    </source>
</evidence>
<reference evidence="1 2" key="1">
    <citation type="submission" date="2023-07" db="EMBL/GenBank/DDBJ databases">
        <title>Sorghum-associated microbial communities from plants grown in Nebraska, USA.</title>
        <authorList>
            <person name="Schachtman D."/>
        </authorList>
    </citation>
    <scope>NUCLEOTIDE SEQUENCE [LARGE SCALE GENOMIC DNA]</scope>
    <source>
        <strain evidence="1 2">CC482</strain>
    </source>
</reference>
<evidence type="ECO:0000313" key="2">
    <source>
        <dbReference type="Proteomes" id="UP001229346"/>
    </source>
</evidence>
<protein>
    <submittedName>
        <fullName evidence="1">Uncharacterized protein</fullName>
    </submittedName>
</protein>
<name>A0ABT9U9J1_PAEHA</name>
<accession>A0ABT9U9J1</accession>
<sequence length="66" mass="7757">MCTAYTCLQRSFGVAVWREKAVRAPVTLQSRTNQRVRARKSIYELTERVLLWLRGMELGDQDNNNR</sequence>
<dbReference type="Proteomes" id="UP001229346">
    <property type="component" value="Unassembled WGS sequence"/>
</dbReference>
<dbReference type="EMBL" id="JAUSSU010000018">
    <property type="protein sequence ID" value="MDQ0116317.1"/>
    <property type="molecule type" value="Genomic_DNA"/>
</dbReference>